<evidence type="ECO:0000313" key="14">
    <source>
        <dbReference type="Proteomes" id="UP000696485"/>
    </source>
</evidence>
<keyword evidence="4" id="KW-0509">mRNA transport</keyword>
<keyword evidence="5" id="KW-0653">Protein transport</keyword>
<evidence type="ECO:0000256" key="5">
    <source>
        <dbReference type="ARBA" id="ARBA00022927"/>
    </source>
</evidence>
<evidence type="ECO:0000256" key="7">
    <source>
        <dbReference type="ARBA" id="ARBA00023132"/>
    </source>
</evidence>
<evidence type="ECO:0000256" key="3">
    <source>
        <dbReference type="ARBA" id="ARBA00022448"/>
    </source>
</evidence>
<dbReference type="GO" id="GO:0000822">
    <property type="term" value="F:inositol hexakisphosphate binding"/>
    <property type="evidence" value="ECO:0007669"/>
    <property type="project" value="TreeGrafter"/>
</dbReference>
<dbReference type="Gene3D" id="1.25.40.510">
    <property type="entry name" value="GLE1-like"/>
    <property type="match status" value="1"/>
</dbReference>
<dbReference type="EMBL" id="JAAAUY010000122">
    <property type="protein sequence ID" value="KAF9334939.1"/>
    <property type="molecule type" value="Genomic_DNA"/>
</dbReference>
<evidence type="ECO:0000256" key="1">
    <source>
        <dbReference type="ARBA" id="ARBA00004567"/>
    </source>
</evidence>
<dbReference type="InterPro" id="IPR012476">
    <property type="entry name" value="GLE1"/>
</dbReference>
<keyword evidence="3" id="KW-0813">Transport</keyword>
<evidence type="ECO:0000256" key="11">
    <source>
        <dbReference type="SAM" id="Coils"/>
    </source>
</evidence>
<reference evidence="13" key="1">
    <citation type="journal article" date="2020" name="Fungal Divers.">
        <title>Resolving the Mortierellaceae phylogeny through synthesis of multi-gene phylogenetics and phylogenomics.</title>
        <authorList>
            <person name="Vandepol N."/>
            <person name="Liber J."/>
            <person name="Desiro A."/>
            <person name="Na H."/>
            <person name="Kennedy M."/>
            <person name="Barry K."/>
            <person name="Grigoriev I.V."/>
            <person name="Miller A.N."/>
            <person name="O'Donnell K."/>
            <person name="Stajich J.E."/>
            <person name="Bonito G."/>
        </authorList>
    </citation>
    <scope>NUCLEOTIDE SEQUENCE</scope>
    <source>
        <strain evidence="13">NVP1</strain>
    </source>
</reference>
<evidence type="ECO:0000256" key="6">
    <source>
        <dbReference type="ARBA" id="ARBA00023010"/>
    </source>
</evidence>
<dbReference type="InterPro" id="IPR038506">
    <property type="entry name" value="GLE1-like_sf"/>
</dbReference>
<feature type="coiled-coil region" evidence="11">
    <location>
        <begin position="193"/>
        <end position="296"/>
    </location>
</feature>
<sequence>MTIHDLPIEFILSRSLSEGIVKKDDPNLLNLRLSQSRANGLVSFRPSQPLKNNLLSTINRSKKYSTRVDSSSFVDNRHKNVSGYGLADLSSSEESESDSSDEDNNYSFRGKRSVATLSSTSNRVSEAKSTTRQNRTTNPNSHVDYVAHITGRMDPWELQIQKLRDEGKEQAPQLAYKIGSQRSSSMISRPHDNEDIAQRLKTLALEVETIRDKRKKETDAMNHELSKDIDDCLARIKEERDTAVRIREEALKQEQLEKERIAKEAEDKKKAAMAEKEEQEKKVKEASAAAAAATAAKAKKIADDAAKKASMATSNAASVFVSGAADKERQHYKSVLDYIHNEVMVAIDSNKAVKKSCADAKREIVPLIGQLINVRDEILRVAITIDGVFKKIRDAHGDNGYYWIMNIAAKKFVQQAGNDLLVKVGPAFPMAHVIVLLFTNHPKFLDVMMARFSKKCPYVMPMYIAKDDSDTPDLYMKKLGYARKDKGWESEAQYDARQCAIFSLYCAIMQTEPTVGRNIYPITHAWTWMARVLNMPPRAITPALISSFVDVCGHVYLSTYRNQAMKIFRLTMTDFVPMVPKEGVAGATRLKTQLEDFMKSGHIPKAEGRDIPN</sequence>
<dbReference type="GO" id="GO:0031369">
    <property type="term" value="F:translation initiation factor binding"/>
    <property type="evidence" value="ECO:0007669"/>
    <property type="project" value="TreeGrafter"/>
</dbReference>
<protein>
    <recommendedName>
        <fullName evidence="9">mRNA export factor GLE1</fullName>
    </recommendedName>
    <alternativeName>
        <fullName evidence="10">Nucleoporin GLE1</fullName>
    </alternativeName>
</protein>
<dbReference type="AlphaFoldDB" id="A0A9P5VP54"/>
<evidence type="ECO:0000313" key="13">
    <source>
        <dbReference type="EMBL" id="KAF9334939.1"/>
    </source>
</evidence>
<dbReference type="PANTHER" id="PTHR12960:SF0">
    <property type="entry name" value="MRNA EXPORT FACTOR GLE1"/>
    <property type="match status" value="1"/>
</dbReference>
<comment type="similarity">
    <text evidence="2">Belongs to the GLE1 family.</text>
</comment>
<dbReference type="GO" id="GO:0015031">
    <property type="term" value="P:protein transport"/>
    <property type="evidence" value="ECO:0007669"/>
    <property type="project" value="UniProtKB-KW"/>
</dbReference>
<feature type="compositionally biased region" description="Polar residues" evidence="12">
    <location>
        <begin position="115"/>
        <end position="141"/>
    </location>
</feature>
<keyword evidence="6" id="KW-0811">Translocation</keyword>
<accession>A0A9P5VP54</accession>
<comment type="caution">
    <text evidence="13">The sequence shown here is derived from an EMBL/GenBank/DDBJ whole genome shotgun (WGS) entry which is preliminary data.</text>
</comment>
<evidence type="ECO:0000256" key="10">
    <source>
        <dbReference type="ARBA" id="ARBA00029983"/>
    </source>
</evidence>
<evidence type="ECO:0000256" key="8">
    <source>
        <dbReference type="ARBA" id="ARBA00023242"/>
    </source>
</evidence>
<keyword evidence="11" id="KW-0175">Coiled coil</keyword>
<dbReference type="GO" id="GO:0005543">
    <property type="term" value="F:phospholipid binding"/>
    <property type="evidence" value="ECO:0007669"/>
    <property type="project" value="TreeGrafter"/>
</dbReference>
<organism evidence="13 14">
    <name type="scientific">Podila minutissima</name>
    <dbReference type="NCBI Taxonomy" id="64525"/>
    <lineage>
        <taxon>Eukaryota</taxon>
        <taxon>Fungi</taxon>
        <taxon>Fungi incertae sedis</taxon>
        <taxon>Mucoromycota</taxon>
        <taxon>Mortierellomycotina</taxon>
        <taxon>Mortierellomycetes</taxon>
        <taxon>Mortierellales</taxon>
        <taxon>Mortierellaceae</taxon>
        <taxon>Podila</taxon>
    </lineage>
</organism>
<feature type="compositionally biased region" description="Acidic residues" evidence="12">
    <location>
        <begin position="91"/>
        <end position="104"/>
    </location>
</feature>
<feature type="region of interest" description="Disordered" evidence="12">
    <location>
        <begin position="84"/>
        <end position="142"/>
    </location>
</feature>
<name>A0A9P5VP54_9FUNG</name>
<evidence type="ECO:0000256" key="4">
    <source>
        <dbReference type="ARBA" id="ARBA00022816"/>
    </source>
</evidence>
<dbReference type="Proteomes" id="UP000696485">
    <property type="component" value="Unassembled WGS sequence"/>
</dbReference>
<dbReference type="PANTHER" id="PTHR12960">
    <property type="entry name" value="GLE-1-RELATED"/>
    <property type="match status" value="1"/>
</dbReference>
<evidence type="ECO:0000256" key="12">
    <source>
        <dbReference type="SAM" id="MobiDB-lite"/>
    </source>
</evidence>
<keyword evidence="8" id="KW-0539">Nucleus</keyword>
<dbReference type="Pfam" id="PF07817">
    <property type="entry name" value="GLE1"/>
    <property type="match status" value="1"/>
</dbReference>
<comment type="subcellular location">
    <subcellularLocation>
        <location evidence="1">Nucleus</location>
        <location evidence="1">Nuclear pore complex</location>
    </subcellularLocation>
</comment>
<keyword evidence="14" id="KW-1185">Reference proteome</keyword>
<gene>
    <name evidence="13" type="ORF">BG006_001174</name>
</gene>
<dbReference type="GO" id="GO:0044614">
    <property type="term" value="C:nuclear pore cytoplasmic filaments"/>
    <property type="evidence" value="ECO:0007669"/>
    <property type="project" value="TreeGrafter"/>
</dbReference>
<proteinExistence type="inferred from homology"/>
<evidence type="ECO:0000256" key="2">
    <source>
        <dbReference type="ARBA" id="ARBA00011056"/>
    </source>
</evidence>
<evidence type="ECO:0000256" key="9">
    <source>
        <dbReference type="ARBA" id="ARBA00026227"/>
    </source>
</evidence>
<dbReference type="GO" id="GO:0005737">
    <property type="term" value="C:cytoplasm"/>
    <property type="evidence" value="ECO:0007669"/>
    <property type="project" value="TreeGrafter"/>
</dbReference>
<dbReference type="GO" id="GO:0016973">
    <property type="term" value="P:poly(A)+ mRNA export from nucleus"/>
    <property type="evidence" value="ECO:0007669"/>
    <property type="project" value="InterPro"/>
</dbReference>
<keyword evidence="7" id="KW-0906">Nuclear pore complex</keyword>